<proteinExistence type="predicted"/>
<reference evidence="2 3" key="1">
    <citation type="submission" date="2016-10" db="EMBL/GenBank/DDBJ databases">
        <authorList>
            <person name="de Groot N.N."/>
        </authorList>
    </citation>
    <scope>NUCLEOTIDE SEQUENCE [LARGE SCALE GENOMIC DNA]</scope>
    <source>
        <strain evidence="3">EB21,IBRC-M 10013,KCTC 4048</strain>
    </source>
</reference>
<protein>
    <submittedName>
        <fullName evidence="2">Deferrochelatase/peroxidase EfeB</fullName>
    </submittedName>
</protein>
<dbReference type="RefSeq" id="WP_089731075.1">
    <property type="nucleotide sequence ID" value="NZ_FNIA01000001.1"/>
</dbReference>
<feature type="region of interest" description="Disordered" evidence="1">
    <location>
        <begin position="37"/>
        <end position="60"/>
    </location>
</feature>
<dbReference type="PROSITE" id="PS51318">
    <property type="entry name" value="TAT"/>
    <property type="match status" value="1"/>
</dbReference>
<gene>
    <name evidence="2" type="ORF">SAMN05192554_101106</name>
</gene>
<dbReference type="InterPro" id="IPR006311">
    <property type="entry name" value="TAT_signal"/>
</dbReference>
<dbReference type="OrthoDB" id="212084at2157"/>
<dbReference type="STRING" id="996166.SAMN05192554_101106"/>
<dbReference type="Proteomes" id="UP000199370">
    <property type="component" value="Unassembled WGS sequence"/>
</dbReference>
<dbReference type="InterPro" id="IPR055828">
    <property type="entry name" value="DUF7405"/>
</dbReference>
<sequence length="432" mass="46710">MTPSESRGIDRREFVKAAVAIGGMSALSACLGRFGDGAESIPTGTDDPTSLPDRQHAWNGALPSDDHGNHVLASHHVLLYADYAGDGTPTADERETVESALQSLERAFEWSNEGLLFTVGYSPRYFDRFDESLPDSVDLPEPAALTSFEDPDLDTNDVVVHLASDSGAALLEAEEALKGHSDTANGVEMDAHLGDVLDLPDEFPGRRTGFVGGGLPAENSDVSGIPDEADVPEESPLYMGFKSGFDKNQATEEDVTISEGPFAGATTQHVSRIRLRLDDWYVEQDQDERVAEMFCPAHADEGTVEGVGENLGDDSGAGDCAETVREDARSAGRVGHAQKTARARRDGRPIILRRDFDSTDKGEAGLHFLAVQEGISDFVATKTSMAGEDLTDTPTIRQRVNNGIQEYTFVKRRGNFLLPPRTHRALPTPRPE</sequence>
<evidence type="ECO:0000313" key="3">
    <source>
        <dbReference type="Proteomes" id="UP000199370"/>
    </source>
</evidence>
<dbReference type="InterPro" id="IPR011008">
    <property type="entry name" value="Dimeric_a/b-barrel"/>
</dbReference>
<dbReference type="GO" id="GO:0004601">
    <property type="term" value="F:peroxidase activity"/>
    <property type="evidence" value="ECO:0007669"/>
    <property type="project" value="UniProtKB-KW"/>
</dbReference>
<dbReference type="Pfam" id="PF24152">
    <property type="entry name" value="DUF7405"/>
    <property type="match status" value="1"/>
</dbReference>
<evidence type="ECO:0000313" key="2">
    <source>
        <dbReference type="EMBL" id="SDM33370.1"/>
    </source>
</evidence>
<dbReference type="EMBL" id="FNIA01000001">
    <property type="protein sequence ID" value="SDM33370.1"/>
    <property type="molecule type" value="Genomic_DNA"/>
</dbReference>
<dbReference type="SUPFAM" id="SSF54909">
    <property type="entry name" value="Dimeric alpha+beta barrel"/>
    <property type="match status" value="1"/>
</dbReference>
<evidence type="ECO:0000256" key="1">
    <source>
        <dbReference type="SAM" id="MobiDB-lite"/>
    </source>
</evidence>
<accession>A0A1G9SDG3</accession>
<dbReference type="AlphaFoldDB" id="A0A1G9SDG3"/>
<keyword evidence="2" id="KW-0560">Oxidoreductase</keyword>
<keyword evidence="2" id="KW-0575">Peroxidase</keyword>
<name>A0A1G9SDG3_9EURY</name>
<dbReference type="PROSITE" id="PS51257">
    <property type="entry name" value="PROKAR_LIPOPROTEIN"/>
    <property type="match status" value="1"/>
</dbReference>
<keyword evidence="3" id="KW-1185">Reference proteome</keyword>
<organism evidence="2 3">
    <name type="scientific">Haloarchaeobius iranensis</name>
    <dbReference type="NCBI Taxonomy" id="996166"/>
    <lineage>
        <taxon>Archaea</taxon>
        <taxon>Methanobacteriati</taxon>
        <taxon>Methanobacteriota</taxon>
        <taxon>Stenosarchaea group</taxon>
        <taxon>Halobacteria</taxon>
        <taxon>Halobacteriales</taxon>
        <taxon>Halorubellaceae</taxon>
        <taxon>Haloarchaeobius</taxon>
    </lineage>
</organism>